<keyword evidence="4" id="KW-1185">Reference proteome</keyword>
<evidence type="ECO:0000313" key="4">
    <source>
        <dbReference type="Proteomes" id="UP000569329"/>
    </source>
</evidence>
<keyword evidence="2" id="KW-0472">Membrane</keyword>
<feature type="compositionally biased region" description="Basic and acidic residues" evidence="1">
    <location>
        <begin position="201"/>
        <end position="210"/>
    </location>
</feature>
<feature type="region of interest" description="Disordered" evidence="1">
    <location>
        <begin position="313"/>
        <end position="340"/>
    </location>
</feature>
<keyword evidence="2" id="KW-1133">Transmembrane helix</keyword>
<dbReference type="AlphaFoldDB" id="A0A839E4Z7"/>
<accession>A0A839E4Z7</accession>
<comment type="caution">
    <text evidence="3">The sequence shown here is derived from an EMBL/GenBank/DDBJ whole genome shotgun (WGS) entry which is preliminary data.</text>
</comment>
<feature type="region of interest" description="Disordered" evidence="1">
    <location>
        <begin position="62"/>
        <end position="95"/>
    </location>
</feature>
<evidence type="ECO:0000256" key="2">
    <source>
        <dbReference type="SAM" id="Phobius"/>
    </source>
</evidence>
<gene>
    <name evidence="3" type="ORF">FHX42_005091</name>
</gene>
<feature type="compositionally biased region" description="Low complexity" evidence="1">
    <location>
        <begin position="314"/>
        <end position="330"/>
    </location>
</feature>
<dbReference type="Proteomes" id="UP000569329">
    <property type="component" value="Unassembled WGS sequence"/>
</dbReference>
<reference evidence="3 4" key="1">
    <citation type="submission" date="2020-07" db="EMBL/GenBank/DDBJ databases">
        <title>Sequencing the genomes of 1000 actinobacteria strains.</title>
        <authorList>
            <person name="Klenk H.-P."/>
        </authorList>
    </citation>
    <scope>NUCLEOTIDE SEQUENCE [LARGE SCALE GENOMIC DNA]</scope>
    <source>
        <strain evidence="3 4">DSM 45975</strain>
    </source>
</reference>
<dbReference type="EMBL" id="JACGWZ010000009">
    <property type="protein sequence ID" value="MBA8827686.1"/>
    <property type="molecule type" value="Genomic_DNA"/>
</dbReference>
<evidence type="ECO:0000256" key="1">
    <source>
        <dbReference type="SAM" id="MobiDB-lite"/>
    </source>
</evidence>
<name>A0A839E4Z7_9PSEU</name>
<proteinExistence type="predicted"/>
<feature type="compositionally biased region" description="Polar residues" evidence="1">
    <location>
        <begin position="236"/>
        <end position="247"/>
    </location>
</feature>
<organism evidence="3 4">
    <name type="scientific">Halosaccharopolyspora lacisalsi</name>
    <dbReference type="NCBI Taxonomy" id="1000566"/>
    <lineage>
        <taxon>Bacteria</taxon>
        <taxon>Bacillati</taxon>
        <taxon>Actinomycetota</taxon>
        <taxon>Actinomycetes</taxon>
        <taxon>Pseudonocardiales</taxon>
        <taxon>Pseudonocardiaceae</taxon>
        <taxon>Halosaccharopolyspora</taxon>
    </lineage>
</organism>
<feature type="region of interest" description="Disordered" evidence="1">
    <location>
        <begin position="199"/>
        <end position="276"/>
    </location>
</feature>
<feature type="compositionally biased region" description="Pro residues" evidence="1">
    <location>
        <begin position="263"/>
        <end position="276"/>
    </location>
</feature>
<keyword evidence="2" id="KW-0812">Transmembrane</keyword>
<evidence type="ECO:0000313" key="3">
    <source>
        <dbReference type="EMBL" id="MBA8827686.1"/>
    </source>
</evidence>
<sequence>MSGTERSTESGRLRRLLNRALVFTGTAVAGTSAVWLLGAGIATAETTSFGEEDQPVDVAEMVETSSRGPVDPVEESGQDGSNSSGPATLDPTELDATRILTRVERVTDEIASTPERDSGAVTAPVSDSVHELVRQARPVLEPVDEVTRPVLEPAGEVTGEVLEPVRKVTESVGTGLEPVEQSLDPLVPDVSETLPIVAPDRNADCPEHAPNENAQVLPDHRDASPMPRTDPAPVPASQSIGTTESRPTPSPDTVGVRDGADVPPEPRPLPWWQPLVPMPAPLSSGCGGATGDSGGSNGGVGLCWLFGAALLSETRGSTTTRRTTPALTGGPKPQPGTNPD</sequence>
<dbReference type="RefSeq" id="WP_182546850.1">
    <property type="nucleotide sequence ID" value="NZ_JACGWZ010000009.1"/>
</dbReference>
<protein>
    <submittedName>
        <fullName evidence="3">Uncharacterized protein</fullName>
    </submittedName>
</protein>
<feature type="transmembrane region" description="Helical" evidence="2">
    <location>
        <begin position="20"/>
        <end position="42"/>
    </location>
</feature>